<reference evidence="2" key="1">
    <citation type="journal article" date="2019" name="Int. J. Syst. Evol. Microbiol.">
        <title>The Global Catalogue of Microorganisms (GCM) 10K type strain sequencing project: providing services to taxonomists for standard genome sequencing and annotation.</title>
        <authorList>
            <consortium name="The Broad Institute Genomics Platform"/>
            <consortium name="The Broad Institute Genome Sequencing Center for Infectious Disease"/>
            <person name="Wu L."/>
            <person name="Ma J."/>
        </authorList>
    </citation>
    <scope>NUCLEOTIDE SEQUENCE [LARGE SCALE GENOMIC DNA]</scope>
    <source>
        <strain evidence="2">TISTR 1827</strain>
    </source>
</reference>
<protein>
    <submittedName>
        <fullName evidence="1">Uncharacterized protein</fullName>
    </submittedName>
</protein>
<dbReference type="RefSeq" id="WP_379278828.1">
    <property type="nucleotide sequence ID" value="NZ_JBHUGT010000043.1"/>
</dbReference>
<dbReference type="Proteomes" id="UP001597493">
    <property type="component" value="Unassembled WGS sequence"/>
</dbReference>
<organism evidence="1 2">
    <name type="scientific">Paenibacillus thailandensis</name>
    <dbReference type="NCBI Taxonomy" id="393250"/>
    <lineage>
        <taxon>Bacteria</taxon>
        <taxon>Bacillati</taxon>
        <taxon>Bacillota</taxon>
        <taxon>Bacilli</taxon>
        <taxon>Bacillales</taxon>
        <taxon>Paenibacillaceae</taxon>
        <taxon>Paenibacillus</taxon>
    </lineage>
</organism>
<sequence>MGKNDELRIDSQQLAEAWQRVLPDRINQTDSCTVVPDESQANALRVTIDIAGHQKYSLDFKVTYVDSREVKAELIDVERDGIHVDERTDIIQQLISDYTRHLHECAQALHQLTHA</sequence>
<dbReference type="EMBL" id="JBHUMY010000039">
    <property type="protein sequence ID" value="MFD2663215.1"/>
    <property type="molecule type" value="Genomic_DNA"/>
</dbReference>
<evidence type="ECO:0000313" key="1">
    <source>
        <dbReference type="EMBL" id="MFD2663215.1"/>
    </source>
</evidence>
<name>A0ABW5R4G1_9BACL</name>
<keyword evidence="2" id="KW-1185">Reference proteome</keyword>
<comment type="caution">
    <text evidence="1">The sequence shown here is derived from an EMBL/GenBank/DDBJ whole genome shotgun (WGS) entry which is preliminary data.</text>
</comment>
<gene>
    <name evidence="1" type="ORF">ACFSW5_23505</name>
</gene>
<accession>A0ABW5R4G1</accession>
<proteinExistence type="predicted"/>
<evidence type="ECO:0000313" key="2">
    <source>
        <dbReference type="Proteomes" id="UP001597493"/>
    </source>
</evidence>